<dbReference type="RefSeq" id="WP_070744508.1">
    <property type="nucleotide sequence ID" value="NZ_MDZA01000247.1"/>
</dbReference>
<dbReference type="InterPro" id="IPR004675">
    <property type="entry name" value="AhpD_core"/>
</dbReference>
<dbReference type="Proteomes" id="UP000177506">
    <property type="component" value="Unassembled WGS sequence"/>
</dbReference>
<dbReference type="NCBIfam" id="TIGR00778">
    <property type="entry name" value="ahpD_dom"/>
    <property type="match status" value="1"/>
</dbReference>
<dbReference type="SUPFAM" id="SSF69118">
    <property type="entry name" value="AhpD-like"/>
    <property type="match status" value="1"/>
</dbReference>
<sequence length="180" mass="18777">MPHLEVLPRAQAPAAAQPTYDGLHGKLGFVPNLYATFAHSPAALNGSIGFGAALAKGELDGREIETIYLAASEANACDYCIAAHTTVGQLQGLSEAETRGVRTASTGDAKLDAVAALTLDVVASNGRPAPASLDRFFAAGYSKAALVELIGFVALNTFNNYVQHIAQVPIDWPALQEQEA</sequence>
<feature type="domain" description="Carboxymuconolactone decarboxylase-like" evidence="1">
    <location>
        <begin position="51"/>
        <end position="113"/>
    </location>
</feature>
<evidence type="ECO:0000313" key="2">
    <source>
        <dbReference type="EMBL" id="OGX89750.1"/>
    </source>
</evidence>
<dbReference type="Gene3D" id="1.20.1290.10">
    <property type="entry name" value="AhpD-like"/>
    <property type="match status" value="1"/>
</dbReference>
<dbReference type="InterPro" id="IPR003779">
    <property type="entry name" value="CMD-like"/>
</dbReference>
<evidence type="ECO:0000313" key="3">
    <source>
        <dbReference type="Proteomes" id="UP000177506"/>
    </source>
</evidence>
<gene>
    <name evidence="2" type="ORF">BEN49_24560</name>
</gene>
<dbReference type="EMBL" id="MDZA01000247">
    <property type="protein sequence ID" value="OGX89750.1"/>
    <property type="molecule type" value="Genomic_DNA"/>
</dbReference>
<dbReference type="InterPro" id="IPR029032">
    <property type="entry name" value="AhpD-like"/>
</dbReference>
<keyword evidence="3" id="KW-1185">Reference proteome</keyword>
<name>A0A1G1TFV3_9BACT</name>
<dbReference type="Pfam" id="PF02627">
    <property type="entry name" value="CMD"/>
    <property type="match status" value="1"/>
</dbReference>
<dbReference type="AlphaFoldDB" id="A0A1G1TFV3"/>
<dbReference type="OrthoDB" id="9808310at2"/>
<evidence type="ECO:0000259" key="1">
    <source>
        <dbReference type="Pfam" id="PF02627"/>
    </source>
</evidence>
<proteinExistence type="predicted"/>
<dbReference type="PANTHER" id="PTHR35446">
    <property type="entry name" value="SI:CH211-175M2.5"/>
    <property type="match status" value="1"/>
</dbReference>
<reference evidence="2 3" key="1">
    <citation type="submission" date="2016-08" db="EMBL/GenBank/DDBJ databases">
        <title>Hymenobacter coccineus sp. nov., Hymenobacter lapidarius sp. nov. and Hymenobacter glacialis sp. nov., isolated from Antarctic soil.</title>
        <authorList>
            <person name="Sedlacek I."/>
            <person name="Kralova S."/>
            <person name="Kyrova K."/>
            <person name="Maslanova I."/>
            <person name="Stankova E."/>
            <person name="Vrbovska V."/>
            <person name="Nemec M."/>
            <person name="Bartak M."/>
            <person name="Svec P."/>
            <person name="Busse H.-J."/>
            <person name="Pantucek R."/>
        </authorList>
    </citation>
    <scope>NUCLEOTIDE SEQUENCE [LARGE SCALE GENOMIC DNA]</scope>
    <source>
        <strain evidence="2 3">CCM 8649</strain>
    </source>
</reference>
<dbReference type="PANTHER" id="PTHR35446:SF3">
    <property type="entry name" value="CMD DOMAIN-CONTAINING PROTEIN"/>
    <property type="match status" value="1"/>
</dbReference>
<dbReference type="GO" id="GO:0051920">
    <property type="term" value="F:peroxiredoxin activity"/>
    <property type="evidence" value="ECO:0007669"/>
    <property type="project" value="InterPro"/>
</dbReference>
<accession>A0A1G1TFV3</accession>
<protein>
    <recommendedName>
        <fullName evidence="1">Carboxymuconolactone decarboxylase-like domain-containing protein</fullName>
    </recommendedName>
</protein>
<comment type="caution">
    <text evidence="2">The sequence shown here is derived from an EMBL/GenBank/DDBJ whole genome shotgun (WGS) entry which is preliminary data.</text>
</comment>
<organism evidence="2 3">
    <name type="scientific">Hymenobacter coccineus</name>
    <dbReference type="NCBI Taxonomy" id="1908235"/>
    <lineage>
        <taxon>Bacteria</taxon>
        <taxon>Pseudomonadati</taxon>
        <taxon>Bacteroidota</taxon>
        <taxon>Cytophagia</taxon>
        <taxon>Cytophagales</taxon>
        <taxon>Hymenobacteraceae</taxon>
        <taxon>Hymenobacter</taxon>
    </lineage>
</organism>